<protein>
    <submittedName>
        <fullName evidence="2">Unannotated protein</fullName>
    </submittedName>
</protein>
<feature type="region of interest" description="Disordered" evidence="1">
    <location>
        <begin position="455"/>
        <end position="477"/>
    </location>
</feature>
<feature type="region of interest" description="Disordered" evidence="1">
    <location>
        <begin position="221"/>
        <end position="241"/>
    </location>
</feature>
<accession>A0A6J6QY52</accession>
<reference evidence="2" key="1">
    <citation type="submission" date="2020-05" db="EMBL/GenBank/DDBJ databases">
        <authorList>
            <person name="Chiriac C."/>
            <person name="Salcher M."/>
            <person name="Ghai R."/>
            <person name="Kavagutti S V."/>
        </authorList>
    </citation>
    <scope>NUCLEOTIDE SEQUENCE</scope>
</reference>
<gene>
    <name evidence="2" type="ORF">UFOPK2579_01726</name>
</gene>
<proteinExistence type="predicted"/>
<sequence>MDLPLDDHRVDQLAAVVDDGVLEDRDLGRVRIGLDDRRVHAGGEGRALGRVEVRALQPGLLVLGHRRLAGVADGELRGRLGGLVEGVAQRVRQHRDRAEVDRRTGHPLHRDDAVDDLEVGGVGLEGVGGDRQRLLLGPPGGQVDRRPAHHGRPGGEGADGVRHPAGVTRDHLHVLEAAAELVGDQLGEDGRVPLALGGQPGGDLDLARGLDVDVGPLVGADPGAFDVAGQTDADPAPDRRHRRLERREVVPADERFDLLQRGGVVAGVVLQLAAVLEDQPLVVGELVRLDEVGRAHQRAVPTEVGGDRVHRPLHHEAALRPAGTAVGGDHRGVGVERLEAHPVDVGLVGPEQLCGGDDRHDQAVGRVGAVVVPELHVQPEQAPVVVEADLDVVHLAALMGRGDEVLATVLGELHDPAEGAGRERHQELLGPGVVDLDAEAAAHVGGDHVDLAQVEPELDRDGGPHPRRGLRRGPHLEPVGVGVPPGDGAAALHRGARRAFDGEIEGQPVRGGGQGRLDVAGALLHPGADVARDVVVHEAVRRTGRLDPHDGRQHVVGHDDATDGVLGDIAVVGDHERDRLADVVDLVAGQRVLRAAVGQRRVRDQQRQRIGHRGREPAEVLVGPDQVDAVEVEHGVDVDVDDARVGVG</sequence>
<name>A0A6J6QY52_9ZZZZ</name>
<evidence type="ECO:0000313" key="2">
    <source>
        <dbReference type="EMBL" id="CAB4716560.1"/>
    </source>
</evidence>
<organism evidence="2">
    <name type="scientific">freshwater metagenome</name>
    <dbReference type="NCBI Taxonomy" id="449393"/>
    <lineage>
        <taxon>unclassified sequences</taxon>
        <taxon>metagenomes</taxon>
        <taxon>ecological metagenomes</taxon>
    </lineage>
</organism>
<evidence type="ECO:0000256" key="1">
    <source>
        <dbReference type="SAM" id="MobiDB-lite"/>
    </source>
</evidence>
<dbReference type="AlphaFoldDB" id="A0A6J6QY52"/>
<dbReference type="EMBL" id="CAEZXR010000210">
    <property type="protein sequence ID" value="CAB4716560.1"/>
    <property type="molecule type" value="Genomic_DNA"/>
</dbReference>
<feature type="region of interest" description="Disordered" evidence="1">
    <location>
        <begin position="138"/>
        <end position="162"/>
    </location>
</feature>